<feature type="compositionally biased region" description="Basic and acidic residues" evidence="1">
    <location>
        <begin position="347"/>
        <end position="359"/>
    </location>
</feature>
<organism evidence="2 3">
    <name type="scientific">Protopolystoma xenopodis</name>
    <dbReference type="NCBI Taxonomy" id="117903"/>
    <lineage>
        <taxon>Eukaryota</taxon>
        <taxon>Metazoa</taxon>
        <taxon>Spiralia</taxon>
        <taxon>Lophotrochozoa</taxon>
        <taxon>Platyhelminthes</taxon>
        <taxon>Monogenea</taxon>
        <taxon>Polyopisthocotylea</taxon>
        <taxon>Polystomatidea</taxon>
        <taxon>Polystomatidae</taxon>
        <taxon>Protopolystoma</taxon>
    </lineage>
</organism>
<feature type="region of interest" description="Disordered" evidence="1">
    <location>
        <begin position="264"/>
        <end position="285"/>
    </location>
</feature>
<feature type="region of interest" description="Disordered" evidence="1">
    <location>
        <begin position="184"/>
        <end position="204"/>
    </location>
</feature>
<feature type="compositionally biased region" description="Polar residues" evidence="1">
    <location>
        <begin position="372"/>
        <end position="386"/>
    </location>
</feature>
<accession>A0A448WU88</accession>
<dbReference type="EMBL" id="CAAALY010045802">
    <property type="protein sequence ID" value="VEL20301.1"/>
    <property type="molecule type" value="Genomic_DNA"/>
</dbReference>
<feature type="region of interest" description="Disordered" evidence="1">
    <location>
        <begin position="331"/>
        <end position="386"/>
    </location>
</feature>
<name>A0A448WU88_9PLAT</name>
<keyword evidence="3" id="KW-1185">Reference proteome</keyword>
<comment type="caution">
    <text evidence="2">The sequence shown here is derived from an EMBL/GenBank/DDBJ whole genome shotgun (WGS) entry which is preliminary data.</text>
</comment>
<feature type="region of interest" description="Disordered" evidence="1">
    <location>
        <begin position="137"/>
        <end position="156"/>
    </location>
</feature>
<evidence type="ECO:0000313" key="2">
    <source>
        <dbReference type="EMBL" id="VEL20301.1"/>
    </source>
</evidence>
<reference evidence="2" key="1">
    <citation type="submission" date="2018-11" db="EMBL/GenBank/DDBJ databases">
        <authorList>
            <consortium name="Pathogen Informatics"/>
        </authorList>
    </citation>
    <scope>NUCLEOTIDE SEQUENCE</scope>
</reference>
<protein>
    <submittedName>
        <fullName evidence="2">Uncharacterized protein</fullName>
    </submittedName>
</protein>
<sequence>MASTTVAGLVWSTPNTPASEVLARESDVPMNRTVRAPAQPTVPAATVLADRRPAALSFDVSVRGGDSLAAACGGESDSGIADVRRHLRPTNTSPPPASASPSFATGGLFSRLIRLRRPAKKSLSPGVTSVAMTTGWRANSAPASPPRSGRTPFLRHTARRVPCPLDVSLDGQLEKRAPVGLNRSSLLSSTTSQLSSESEAEATAVPIKDSDTTTAAIVTGLRESWHLSLPDPSSSCFLLPPGGLTTDSASVNSTQSLRLTRLLGRSRRPRSGQPETMRDRSQGNNALAAEAVITRPIFQLPMRCRPAAKDATAKASQRFSTPLMAIWSQSPGVGRHHAEPGLGAAESTEHGNELLDVRTKGGKRSLLRSGSEVGQPSALRSRQPSRAASPTIIEVCARVTRFHTIVSSRDLGHHVYFR</sequence>
<proteinExistence type="predicted"/>
<gene>
    <name evidence="2" type="ORF">PXEA_LOCUS13741</name>
</gene>
<evidence type="ECO:0000313" key="3">
    <source>
        <dbReference type="Proteomes" id="UP000784294"/>
    </source>
</evidence>
<dbReference type="Proteomes" id="UP000784294">
    <property type="component" value="Unassembled WGS sequence"/>
</dbReference>
<dbReference type="AlphaFoldDB" id="A0A448WU88"/>
<evidence type="ECO:0000256" key="1">
    <source>
        <dbReference type="SAM" id="MobiDB-lite"/>
    </source>
</evidence>